<organism evidence="2 3">
    <name type="scientific">Spartinivicinus poritis</name>
    <dbReference type="NCBI Taxonomy" id="2994640"/>
    <lineage>
        <taxon>Bacteria</taxon>
        <taxon>Pseudomonadati</taxon>
        <taxon>Pseudomonadota</taxon>
        <taxon>Gammaproteobacteria</taxon>
        <taxon>Oceanospirillales</taxon>
        <taxon>Zooshikellaceae</taxon>
        <taxon>Spartinivicinus</taxon>
    </lineage>
</organism>
<gene>
    <name evidence="2" type="primary">amrA</name>
    <name evidence="2" type="ORF">ORQ98_01205</name>
</gene>
<accession>A0ABT5U514</accession>
<dbReference type="Pfam" id="PF01871">
    <property type="entry name" value="AMMECR1"/>
    <property type="match status" value="1"/>
</dbReference>
<dbReference type="InterPro" id="IPR002733">
    <property type="entry name" value="AMMECR1_domain"/>
</dbReference>
<sequence>MEPMLSAELKHDDEQTLLKLARQVITAGCQKQTLAEIKPAEYSPALQEKRSAFVTLTKQQLLRGCIGSLNPTRPLVLEVSHNAYASAFEDYRFPNLDSSELNQIKIEISILSPHQPINFVDESSLINQLKPFQDGVILQYKQHRGTFLPQVWEKLPKPDAFFKQLKQKANLPPDFWSEEIKCYKYQVFAFHES</sequence>
<evidence type="ECO:0000259" key="1">
    <source>
        <dbReference type="PROSITE" id="PS51112"/>
    </source>
</evidence>
<evidence type="ECO:0000313" key="2">
    <source>
        <dbReference type="EMBL" id="MDE1460573.1"/>
    </source>
</evidence>
<proteinExistence type="predicted"/>
<evidence type="ECO:0000313" key="3">
    <source>
        <dbReference type="Proteomes" id="UP001528823"/>
    </source>
</evidence>
<dbReference type="Proteomes" id="UP001528823">
    <property type="component" value="Unassembled WGS sequence"/>
</dbReference>
<dbReference type="InterPro" id="IPR027623">
    <property type="entry name" value="AmmeMemoSam_A"/>
</dbReference>
<dbReference type="Gene3D" id="3.30.1490.150">
    <property type="entry name" value="Hypothetical protein ph0010, domain 2"/>
    <property type="match status" value="1"/>
</dbReference>
<dbReference type="NCBIfam" id="TIGR00296">
    <property type="entry name" value="TIGR00296 family protein"/>
    <property type="match status" value="1"/>
</dbReference>
<dbReference type="InterPro" id="IPR023473">
    <property type="entry name" value="AMMECR1"/>
</dbReference>
<comment type="caution">
    <text evidence="2">The sequence shown here is derived from an EMBL/GenBank/DDBJ whole genome shotgun (WGS) entry which is preliminary data.</text>
</comment>
<feature type="domain" description="AMMECR1" evidence="1">
    <location>
        <begin position="12"/>
        <end position="193"/>
    </location>
</feature>
<protein>
    <submittedName>
        <fullName evidence="2">AmmeMemoRadiSam system protein A</fullName>
    </submittedName>
</protein>
<keyword evidence="3" id="KW-1185">Reference proteome</keyword>
<dbReference type="PANTHER" id="PTHR13016">
    <property type="entry name" value="AMMECR1 HOMOLOG"/>
    <property type="match status" value="1"/>
</dbReference>
<dbReference type="RefSeq" id="WP_274686944.1">
    <property type="nucleotide sequence ID" value="NZ_JAPMOU010000001.1"/>
</dbReference>
<reference evidence="2 3" key="1">
    <citation type="submission" date="2022-11" db="EMBL/GenBank/DDBJ databases">
        <title>Spartinivicinus poritis sp. nov., isolated from scleractinian coral Porites lutea.</title>
        <authorList>
            <person name="Zhang G."/>
            <person name="Cai L."/>
            <person name="Wei Q."/>
        </authorList>
    </citation>
    <scope>NUCLEOTIDE SEQUENCE [LARGE SCALE GENOMIC DNA]</scope>
    <source>
        <strain evidence="2 3">A2-2</strain>
    </source>
</reference>
<dbReference type="InterPro" id="IPR036071">
    <property type="entry name" value="AMMECR1_dom_sf"/>
</dbReference>
<dbReference type="InterPro" id="IPR027485">
    <property type="entry name" value="AMMECR1_N"/>
</dbReference>
<dbReference type="Gene3D" id="3.30.700.20">
    <property type="entry name" value="Hypothetical protein ph0010, domain 1"/>
    <property type="match status" value="1"/>
</dbReference>
<dbReference type="EMBL" id="JAPMOU010000001">
    <property type="protein sequence ID" value="MDE1460573.1"/>
    <property type="molecule type" value="Genomic_DNA"/>
</dbReference>
<dbReference type="SUPFAM" id="SSF143447">
    <property type="entry name" value="AMMECR1-like"/>
    <property type="match status" value="1"/>
</dbReference>
<name>A0ABT5U514_9GAMM</name>
<dbReference type="NCBIfam" id="TIGR04335">
    <property type="entry name" value="AmmeMemoSam_A"/>
    <property type="match status" value="1"/>
</dbReference>
<dbReference type="PANTHER" id="PTHR13016:SF0">
    <property type="entry name" value="AMME SYNDROME CANDIDATE GENE 1 PROTEIN"/>
    <property type="match status" value="1"/>
</dbReference>
<dbReference type="PROSITE" id="PS51112">
    <property type="entry name" value="AMMECR1"/>
    <property type="match status" value="1"/>
</dbReference>